<accession>A0A1G7JS42</accession>
<proteinExistence type="predicted"/>
<keyword evidence="1" id="KW-0472">Membrane</keyword>
<keyword evidence="3" id="KW-1185">Reference proteome</keyword>
<sequence length="228" mass="24038">MRLTDKVLCGVGVAAVLGMLVIPGAMDGFIALTAAYPFGMSFLKFAVLATLGECIALRITTGQYNRPGFGVLPKAVVWGFLGMGIKIAFTIYGGGTPKLMTEMGLLTAGATGFGAKLVVAFGISVCLNVFFAPLLMITHKLTDIHITQNGGSLASLARKPDVAALLRAVDWNSMWGFVLKKTVPLFWIPAHTITFLLPAHFQVLFAALLGVALGVLLAFAGLRAQKPA</sequence>
<reference evidence="3" key="1">
    <citation type="submission" date="2016-10" db="EMBL/GenBank/DDBJ databases">
        <authorList>
            <person name="Varghese N."/>
            <person name="Submissions S."/>
        </authorList>
    </citation>
    <scope>NUCLEOTIDE SEQUENCE [LARGE SCALE GENOMIC DNA]</scope>
    <source>
        <strain evidence="3">KHC7</strain>
    </source>
</reference>
<gene>
    <name evidence="2" type="ORF">SAMN05192586_103124</name>
</gene>
<feature type="transmembrane region" description="Helical" evidence="1">
    <location>
        <begin position="38"/>
        <end position="59"/>
    </location>
</feature>
<feature type="transmembrane region" description="Helical" evidence="1">
    <location>
        <begin position="71"/>
        <end position="93"/>
    </location>
</feature>
<keyword evidence="1" id="KW-0812">Transmembrane</keyword>
<feature type="transmembrane region" description="Helical" evidence="1">
    <location>
        <begin position="177"/>
        <end position="197"/>
    </location>
</feature>
<protein>
    <recommendedName>
        <fullName evidence="4">Mpv17 / PMP22 family protein</fullName>
    </recommendedName>
</protein>
<evidence type="ECO:0000313" key="3">
    <source>
        <dbReference type="Proteomes" id="UP000199355"/>
    </source>
</evidence>
<evidence type="ECO:0000313" key="2">
    <source>
        <dbReference type="EMBL" id="SDF27705.1"/>
    </source>
</evidence>
<feature type="transmembrane region" description="Helical" evidence="1">
    <location>
        <begin position="113"/>
        <end position="137"/>
    </location>
</feature>
<keyword evidence="1" id="KW-1133">Transmembrane helix</keyword>
<feature type="transmembrane region" description="Helical" evidence="1">
    <location>
        <begin position="203"/>
        <end position="222"/>
    </location>
</feature>
<evidence type="ECO:0008006" key="4">
    <source>
        <dbReference type="Google" id="ProtNLM"/>
    </source>
</evidence>
<dbReference type="Proteomes" id="UP000199355">
    <property type="component" value="Unassembled WGS sequence"/>
</dbReference>
<dbReference type="OrthoDB" id="1115879at2"/>
<dbReference type="RefSeq" id="WP_092152877.1">
    <property type="nucleotide sequence ID" value="NZ_FNBX01000003.1"/>
</dbReference>
<dbReference type="EMBL" id="FNBX01000003">
    <property type="protein sequence ID" value="SDF27705.1"/>
    <property type="molecule type" value="Genomic_DNA"/>
</dbReference>
<feature type="transmembrane region" description="Helical" evidence="1">
    <location>
        <begin position="7"/>
        <end position="26"/>
    </location>
</feature>
<dbReference type="AlphaFoldDB" id="A0A1G7JS42"/>
<organism evidence="2 3">
    <name type="scientific">Desulfovibrio legallii</name>
    <dbReference type="NCBI Taxonomy" id="571438"/>
    <lineage>
        <taxon>Bacteria</taxon>
        <taxon>Pseudomonadati</taxon>
        <taxon>Thermodesulfobacteriota</taxon>
        <taxon>Desulfovibrionia</taxon>
        <taxon>Desulfovibrionales</taxon>
        <taxon>Desulfovibrionaceae</taxon>
        <taxon>Desulfovibrio</taxon>
    </lineage>
</organism>
<dbReference type="STRING" id="571438.SAMN05192586_103124"/>
<name>A0A1G7JS42_9BACT</name>
<evidence type="ECO:0000256" key="1">
    <source>
        <dbReference type="SAM" id="Phobius"/>
    </source>
</evidence>